<name>A0ABS8BP50_9NEIS</name>
<sequence length="117" mass="12994">MQNLLPELVQRKQSTLKKAFKGIDADPELTPIRGIKGDRHEIIGKIRRMYFRDQLSQHASSSASSGTTSELGFVSPLRNLNGKKLSSTVWQTYSVIKPALTRANSAAWPPFQLSALI</sequence>
<evidence type="ECO:0000313" key="2">
    <source>
        <dbReference type="Proteomes" id="UP001198034"/>
    </source>
</evidence>
<reference evidence="1 2" key="1">
    <citation type="submission" date="2021-10" db="EMBL/GenBank/DDBJ databases">
        <authorList>
            <person name="Chen M."/>
        </authorList>
    </citation>
    <scope>NUCLEOTIDE SEQUENCE [LARGE SCALE GENOMIC DNA]</scope>
    <source>
        <strain evidence="1 2">H3-26</strain>
    </source>
</reference>
<proteinExistence type="predicted"/>
<dbReference type="RefSeq" id="WP_226765054.1">
    <property type="nucleotide sequence ID" value="NZ_JAJAWG010000013.1"/>
</dbReference>
<dbReference type="Proteomes" id="UP001198034">
    <property type="component" value="Unassembled WGS sequence"/>
</dbReference>
<accession>A0ABS8BP50</accession>
<organism evidence="1 2">
    <name type="scientific">Deefgea salmonis</name>
    <dbReference type="NCBI Taxonomy" id="2875502"/>
    <lineage>
        <taxon>Bacteria</taxon>
        <taxon>Pseudomonadati</taxon>
        <taxon>Pseudomonadota</taxon>
        <taxon>Betaproteobacteria</taxon>
        <taxon>Neisseriales</taxon>
        <taxon>Chitinibacteraceae</taxon>
        <taxon>Deefgea</taxon>
    </lineage>
</organism>
<gene>
    <name evidence="1" type="ORF">LG219_13900</name>
</gene>
<protein>
    <submittedName>
        <fullName evidence="1">Uncharacterized protein</fullName>
    </submittedName>
</protein>
<keyword evidence="2" id="KW-1185">Reference proteome</keyword>
<evidence type="ECO:0000313" key="1">
    <source>
        <dbReference type="EMBL" id="MCB5197354.1"/>
    </source>
</evidence>
<comment type="caution">
    <text evidence="1">The sequence shown here is derived from an EMBL/GenBank/DDBJ whole genome shotgun (WGS) entry which is preliminary data.</text>
</comment>
<dbReference type="EMBL" id="JAJAWG010000013">
    <property type="protein sequence ID" value="MCB5197354.1"/>
    <property type="molecule type" value="Genomic_DNA"/>
</dbReference>